<dbReference type="SUPFAM" id="SSF55729">
    <property type="entry name" value="Acyl-CoA N-acyltransferases (Nat)"/>
    <property type="match status" value="1"/>
</dbReference>
<gene>
    <name evidence="2" type="ORF">MOZ60_02645</name>
</gene>
<protein>
    <submittedName>
        <fullName evidence="2">GNAT family N-acetyltransferase</fullName>
    </submittedName>
</protein>
<name>A0AB35U242_9FIRM</name>
<dbReference type="RefSeq" id="WP_370595549.1">
    <property type="nucleotide sequence ID" value="NZ_JALBUR010000004.1"/>
</dbReference>
<organism evidence="2 3">
    <name type="scientific">Grylomicrobium aquisgranensis</name>
    <dbReference type="NCBI Taxonomy" id="2926318"/>
    <lineage>
        <taxon>Bacteria</taxon>
        <taxon>Bacillati</taxon>
        <taxon>Bacillota</taxon>
        <taxon>Erysipelotrichia</taxon>
        <taxon>Erysipelotrichales</taxon>
        <taxon>Erysipelotrichaceae</taxon>
        <taxon>Grylomicrobium</taxon>
    </lineage>
</organism>
<sequence length="143" mass="16263">MKQTESVTLRRIQKQDENVVRNLFDFAMPDEACRLFVTACLQDGAVHELVCLGSACIGMVSADHGEISYRIQKPWRHHGFASMAVCLFCQRHPMDLWARVERDNVESIAVLKANGFQIDSAADHLLYFTRHLQSTDKIAKVGW</sequence>
<dbReference type="EMBL" id="JALBUR010000004">
    <property type="protein sequence ID" value="MDX8418989.1"/>
    <property type="molecule type" value="Genomic_DNA"/>
</dbReference>
<evidence type="ECO:0000313" key="2">
    <source>
        <dbReference type="EMBL" id="MDX8418989.1"/>
    </source>
</evidence>
<dbReference type="InterPro" id="IPR016181">
    <property type="entry name" value="Acyl_CoA_acyltransferase"/>
</dbReference>
<dbReference type="AlphaFoldDB" id="A0AB35U242"/>
<keyword evidence="3" id="KW-1185">Reference proteome</keyword>
<accession>A0AB35U242</accession>
<proteinExistence type="predicted"/>
<evidence type="ECO:0000313" key="3">
    <source>
        <dbReference type="Proteomes" id="UP001286174"/>
    </source>
</evidence>
<dbReference type="GO" id="GO:0016747">
    <property type="term" value="F:acyltransferase activity, transferring groups other than amino-acyl groups"/>
    <property type="evidence" value="ECO:0007669"/>
    <property type="project" value="InterPro"/>
</dbReference>
<reference evidence="2 3" key="1">
    <citation type="submission" date="2022-03" db="EMBL/GenBank/DDBJ databases">
        <title>Novel taxa within the pig intestine.</title>
        <authorList>
            <person name="Wylensek D."/>
            <person name="Bishof K."/>
            <person name="Afrizal A."/>
            <person name="Clavel T."/>
        </authorList>
    </citation>
    <scope>NUCLEOTIDE SEQUENCE [LARGE SCALE GENOMIC DNA]</scope>
    <source>
        <strain evidence="2 3">CLA-KB-P133</strain>
    </source>
</reference>
<evidence type="ECO:0000259" key="1">
    <source>
        <dbReference type="Pfam" id="PF13302"/>
    </source>
</evidence>
<dbReference type="Pfam" id="PF13302">
    <property type="entry name" value="Acetyltransf_3"/>
    <property type="match status" value="1"/>
</dbReference>
<dbReference type="Proteomes" id="UP001286174">
    <property type="component" value="Unassembled WGS sequence"/>
</dbReference>
<dbReference type="Gene3D" id="3.40.630.30">
    <property type="match status" value="1"/>
</dbReference>
<comment type="caution">
    <text evidence="2">The sequence shown here is derived from an EMBL/GenBank/DDBJ whole genome shotgun (WGS) entry which is preliminary data.</text>
</comment>
<feature type="domain" description="N-acetyltransferase" evidence="1">
    <location>
        <begin position="19"/>
        <end position="117"/>
    </location>
</feature>
<dbReference type="InterPro" id="IPR000182">
    <property type="entry name" value="GNAT_dom"/>
</dbReference>